<evidence type="ECO:0000313" key="2">
    <source>
        <dbReference type="EMBL" id="MDQ0008563.1"/>
    </source>
</evidence>
<name>A0ABT9SUA6_9GAMM</name>
<feature type="transmembrane region" description="Helical" evidence="1">
    <location>
        <begin position="146"/>
        <end position="162"/>
    </location>
</feature>
<feature type="transmembrane region" description="Helical" evidence="1">
    <location>
        <begin position="109"/>
        <end position="134"/>
    </location>
</feature>
<dbReference type="Pfam" id="PF09933">
    <property type="entry name" value="DUF2165"/>
    <property type="match status" value="1"/>
</dbReference>
<organism evidence="2 3">
    <name type="scientific">Luteibacter jiangsuensis</name>
    <dbReference type="NCBI Taxonomy" id="637577"/>
    <lineage>
        <taxon>Bacteria</taxon>
        <taxon>Pseudomonadati</taxon>
        <taxon>Pseudomonadota</taxon>
        <taxon>Gammaproteobacteria</taxon>
        <taxon>Lysobacterales</taxon>
        <taxon>Rhodanobacteraceae</taxon>
        <taxon>Luteibacter</taxon>
    </lineage>
</organism>
<proteinExistence type="predicted"/>
<dbReference type="RefSeq" id="WP_306847359.1">
    <property type="nucleotide sequence ID" value="NZ_JAUSSK010000001.1"/>
</dbReference>
<accession>A0ABT9SUA6</accession>
<keyword evidence="1" id="KW-0472">Membrane</keyword>
<feature type="transmembrane region" description="Helical" evidence="1">
    <location>
        <begin position="69"/>
        <end position="93"/>
    </location>
</feature>
<evidence type="ECO:0000313" key="3">
    <source>
        <dbReference type="Proteomes" id="UP001237737"/>
    </source>
</evidence>
<protein>
    <submittedName>
        <fullName evidence="2">Small integral membrane protein</fullName>
    </submittedName>
</protein>
<dbReference type="InterPro" id="IPR018681">
    <property type="entry name" value="DUF2165_transmembrane"/>
</dbReference>
<keyword evidence="1" id="KW-1133">Transmembrane helix</keyword>
<keyword evidence="3" id="KW-1185">Reference proteome</keyword>
<keyword evidence="1" id="KW-0812">Transmembrane</keyword>
<comment type="caution">
    <text evidence="2">The sequence shown here is derived from an EMBL/GenBank/DDBJ whole genome shotgun (WGS) entry which is preliminary data.</text>
</comment>
<sequence length="178" mass="19756">MARGSMMVRLAKILLTLALAAFAFVVTYDNLVDYGSNFAFVRHVLSMDTTFPGNALMGRAITSPALWHVGYGLIIAAEGATCVLLSLGAVALWRARRASGARFDAAKRWVVAGCTLGFLVWFFGFMVVGGEWFAMWQSKVWNGQEGAFRFYMALLGVLIFVNQRDGDLEEHRHSHPMR</sequence>
<dbReference type="EMBL" id="JAUSSK010000001">
    <property type="protein sequence ID" value="MDQ0008563.1"/>
    <property type="molecule type" value="Genomic_DNA"/>
</dbReference>
<dbReference type="Proteomes" id="UP001237737">
    <property type="component" value="Unassembled WGS sequence"/>
</dbReference>
<reference evidence="2 3" key="1">
    <citation type="submission" date="2023-07" db="EMBL/GenBank/DDBJ databases">
        <title>Sorghum-associated microbial communities from plants grown in Nebraska, USA.</title>
        <authorList>
            <person name="Schachtman D."/>
        </authorList>
    </citation>
    <scope>NUCLEOTIDE SEQUENCE [LARGE SCALE GENOMIC DNA]</scope>
    <source>
        <strain evidence="2 3">CC60</strain>
    </source>
</reference>
<evidence type="ECO:0000256" key="1">
    <source>
        <dbReference type="SAM" id="Phobius"/>
    </source>
</evidence>
<gene>
    <name evidence="2" type="ORF">J2T07_000722</name>
</gene>